<reference evidence="3" key="1">
    <citation type="submission" date="2022-11" db="UniProtKB">
        <authorList>
            <consortium name="WormBaseParasite"/>
        </authorList>
    </citation>
    <scope>IDENTIFICATION</scope>
</reference>
<evidence type="ECO:0000313" key="3">
    <source>
        <dbReference type="WBParaSite" id="jg9116"/>
    </source>
</evidence>
<dbReference type="AlphaFoldDB" id="A0A915EPU3"/>
<evidence type="ECO:0000256" key="1">
    <source>
        <dbReference type="SAM" id="SignalP"/>
    </source>
</evidence>
<keyword evidence="1" id="KW-0732">Signal</keyword>
<name>A0A915EPU3_9BILA</name>
<organism evidence="2 3">
    <name type="scientific">Ditylenchus dipsaci</name>
    <dbReference type="NCBI Taxonomy" id="166011"/>
    <lineage>
        <taxon>Eukaryota</taxon>
        <taxon>Metazoa</taxon>
        <taxon>Ecdysozoa</taxon>
        <taxon>Nematoda</taxon>
        <taxon>Chromadorea</taxon>
        <taxon>Rhabditida</taxon>
        <taxon>Tylenchina</taxon>
        <taxon>Tylenchomorpha</taxon>
        <taxon>Sphaerularioidea</taxon>
        <taxon>Anguinidae</taxon>
        <taxon>Anguininae</taxon>
        <taxon>Ditylenchus</taxon>
    </lineage>
</organism>
<sequence>MVWGGLRWFVVVEVILDSMFLANRQSDGETNKESSPVVLEVSVMGSIIKQLECNDFAIRKNAINLLNTLMRDDACDVQTSYYECSYGCFKDRRPAAGGARIYSK</sequence>
<keyword evidence="2" id="KW-1185">Reference proteome</keyword>
<feature type="signal peptide" evidence="1">
    <location>
        <begin position="1"/>
        <end position="24"/>
    </location>
</feature>
<accession>A0A915EPU3</accession>
<dbReference type="WBParaSite" id="jg9116">
    <property type="protein sequence ID" value="jg9116"/>
    <property type="gene ID" value="jg9116"/>
</dbReference>
<protein>
    <submittedName>
        <fullName evidence="3">Uncharacterized protein</fullName>
    </submittedName>
</protein>
<dbReference type="Proteomes" id="UP000887574">
    <property type="component" value="Unplaced"/>
</dbReference>
<evidence type="ECO:0000313" key="2">
    <source>
        <dbReference type="Proteomes" id="UP000887574"/>
    </source>
</evidence>
<proteinExistence type="predicted"/>
<feature type="chain" id="PRO_5036825593" evidence="1">
    <location>
        <begin position="25"/>
        <end position="104"/>
    </location>
</feature>